<organism evidence="4">
    <name type="scientific">Timema cristinae</name>
    <name type="common">Walking stick</name>
    <dbReference type="NCBI Taxonomy" id="61476"/>
    <lineage>
        <taxon>Eukaryota</taxon>
        <taxon>Metazoa</taxon>
        <taxon>Ecdysozoa</taxon>
        <taxon>Arthropoda</taxon>
        <taxon>Hexapoda</taxon>
        <taxon>Insecta</taxon>
        <taxon>Pterygota</taxon>
        <taxon>Neoptera</taxon>
        <taxon>Polyneoptera</taxon>
        <taxon>Phasmatodea</taxon>
        <taxon>Timematodea</taxon>
        <taxon>Timematoidea</taxon>
        <taxon>Timematidae</taxon>
        <taxon>Timema</taxon>
    </lineage>
</organism>
<dbReference type="Gene3D" id="1.10.1410.10">
    <property type="match status" value="1"/>
</dbReference>
<dbReference type="Gene3D" id="3.30.460.10">
    <property type="entry name" value="Beta Polymerase, domain 2"/>
    <property type="match status" value="1"/>
</dbReference>
<feature type="region of interest" description="Disordered" evidence="2">
    <location>
        <begin position="141"/>
        <end position="203"/>
    </location>
</feature>
<feature type="region of interest" description="Disordered" evidence="2">
    <location>
        <begin position="63"/>
        <end position="101"/>
    </location>
</feature>
<dbReference type="Pfam" id="PF00098">
    <property type="entry name" value="zf-CCHC"/>
    <property type="match status" value="1"/>
</dbReference>
<accession>A0A7R9GTL5</accession>
<evidence type="ECO:0000259" key="3">
    <source>
        <dbReference type="PROSITE" id="PS50158"/>
    </source>
</evidence>
<dbReference type="SUPFAM" id="SSF81631">
    <property type="entry name" value="PAP/OAS1 substrate-binding domain"/>
    <property type="match status" value="1"/>
</dbReference>
<evidence type="ECO:0000313" key="4">
    <source>
        <dbReference type="EMBL" id="CAD7396957.1"/>
    </source>
</evidence>
<feature type="region of interest" description="Disordered" evidence="2">
    <location>
        <begin position="892"/>
        <end position="912"/>
    </location>
</feature>
<feature type="compositionally biased region" description="Polar residues" evidence="2">
    <location>
        <begin position="78"/>
        <end position="92"/>
    </location>
</feature>
<dbReference type="GO" id="GO:0003676">
    <property type="term" value="F:nucleic acid binding"/>
    <property type="evidence" value="ECO:0007669"/>
    <property type="project" value="InterPro"/>
</dbReference>
<sequence length="1227" mass="138358">MDNVTCSCNIVEDHPPSITKDQPEGSQPSLANKTFYLNDKQNKHVVMFEQFLYSRQCRIKGEGLQELQPGDPAGSEARPSSTSRPTRQTPRAQASEEPIGGCAHLTSPEIIGWLRPWGMGYSLLALARAQNNLALALLAPAPKPSEGSLSKPTMSSEEIKNSKCLSSLKTESGLESNENSSVSLKYETEPSHHAGRKKKKKRKKKDVVLDQSVLVTDLEEEIKTTQKLKENQITNSDNQSLPSPQYTEEFVIPPVLMPFQEKLLEDNFMHVLKKKSSKNLKAIYHCSICNYHCNNFGVVQTHIEDDRHKKSLEERYIQRKCIRICMEDDWKTILGKTTLGTLDQDSNLDLPVISSLVYCESSCQIRMLGSSASSLALKTSDLNLELFIPPECKAPLMLRTLAEHLEEKDKDYRYVRKLFSADHPSIEFISLPLNITCAIVITNQNAYQLAVLLHDYVSFDERVRILGLMIRIFAASVRMVTLREWAVKSHDQVQQDCELDKPELGTWPPYAFALLLIYFLQQMNNPVLPVLHEMVAPKPGLSEEIVHSDPYLPKRNVSRTVAHIECFDYAMKCLRAAYKYYAIPQITSNIPLFTQITSQCNPINKHISKEIYHILETNPYFQDNVAQDKTLPAFTTLYSVSKEEALLLVKKLNSKYLGYTYSSSKFAGEQGLPVCCSICHQTGHDFHNCKEDSLEAFAYILPPMEKHFMNAIITFCHQIEEEWAASEEDITIRQQIVAEMETFIANEMEGAQLNVFGSSCNGFGLRKSDLDICLTFVNNKTGKWRTQLFTLAEAFNQGCNKNEILMERAGSGYGLGGPGFDSRRVQIIWEAVGLERLERPEQPQHVIDGYETYFFEDLKRLDFFLNREYLTSGEPPNDRGCRICKKIGHMAKDCPSHRPKQNPIKKHFDQPETKGKLPYNIPLISRHHPVPSPFPNPTNSLPNTHSPLSTPLPRRTSSTRLTSSVPPTIVQIERSRPSPVNSFRTPFQFPPPPKVVHPSYNSEILPTTQPVTTVHSRFYQNSVTPSSHVTQKATRTPTSLSSKADTNIPTSTATAHIPSSTILEPTRLFGSPVPSGQLDNCGVLSDNESEVVDTPCFVCDWDPTPVSSDDPWHEGWVIQGMLTELLTDLGTMLLLFGAKMEPIAMLISEQTSNSMIARTRDLQRACLEPYDLSTSGTMQEEMQPSKRNQEWTYNAGNVRTVQAHVQTIPSDVEAIENYPEDTEKTIF</sequence>
<dbReference type="Pfam" id="PF22600">
    <property type="entry name" value="MTPAP-like_central"/>
    <property type="match status" value="1"/>
</dbReference>
<feature type="region of interest" description="Disordered" evidence="2">
    <location>
        <begin position="1023"/>
        <end position="1053"/>
    </location>
</feature>
<dbReference type="InterPro" id="IPR054708">
    <property type="entry name" value="MTPAP-like_central"/>
</dbReference>
<dbReference type="SUPFAM" id="SSF81301">
    <property type="entry name" value="Nucleotidyltransferase"/>
    <property type="match status" value="2"/>
</dbReference>
<dbReference type="InterPro" id="IPR043519">
    <property type="entry name" value="NT_sf"/>
</dbReference>
<keyword evidence="1" id="KW-0862">Zinc</keyword>
<dbReference type="PANTHER" id="PTHR12271:SF40">
    <property type="entry name" value="POLY(A) RNA POLYMERASE GLD2"/>
    <property type="match status" value="1"/>
</dbReference>
<name>A0A7R9GTL5_TIMCR</name>
<dbReference type="GO" id="GO:0008270">
    <property type="term" value="F:zinc ion binding"/>
    <property type="evidence" value="ECO:0007669"/>
    <property type="project" value="UniProtKB-KW"/>
</dbReference>
<dbReference type="CDD" id="cd05402">
    <property type="entry name" value="NT_PAP_TUTase"/>
    <property type="match status" value="1"/>
</dbReference>
<dbReference type="SUPFAM" id="SSF57756">
    <property type="entry name" value="Retrovirus zinc finger-like domains"/>
    <property type="match status" value="1"/>
</dbReference>
<feature type="compositionally biased region" description="Polar residues" evidence="2">
    <location>
        <begin position="163"/>
        <end position="183"/>
    </location>
</feature>
<dbReference type="SMART" id="SM00343">
    <property type="entry name" value="ZnF_C2HC"/>
    <property type="match status" value="2"/>
</dbReference>
<protein>
    <recommendedName>
        <fullName evidence="3">CCHC-type domain-containing protein</fullName>
    </recommendedName>
</protein>
<feature type="compositionally biased region" description="Polar residues" evidence="2">
    <location>
        <begin position="147"/>
        <end position="156"/>
    </location>
</feature>
<keyword evidence="1" id="KW-0479">Metal-binding</keyword>
<gene>
    <name evidence="4" type="ORF">TCEB3V08_LOCUS3855</name>
</gene>
<feature type="domain" description="CCHC-type" evidence="3">
    <location>
        <begin position="881"/>
        <end position="896"/>
    </location>
</feature>
<feature type="compositionally biased region" description="Low complexity" evidence="2">
    <location>
        <begin position="946"/>
        <end position="964"/>
    </location>
</feature>
<evidence type="ECO:0000256" key="1">
    <source>
        <dbReference type="PROSITE-ProRule" id="PRU00047"/>
    </source>
</evidence>
<dbReference type="AlphaFoldDB" id="A0A7R9GTL5"/>
<dbReference type="EMBL" id="OC317449">
    <property type="protein sequence ID" value="CAD7396957.1"/>
    <property type="molecule type" value="Genomic_DNA"/>
</dbReference>
<dbReference type="InterPro" id="IPR001878">
    <property type="entry name" value="Znf_CCHC"/>
</dbReference>
<dbReference type="PANTHER" id="PTHR12271">
    <property type="entry name" value="POLY A POLYMERASE CID PAP -RELATED"/>
    <property type="match status" value="1"/>
</dbReference>
<reference evidence="4" key="1">
    <citation type="submission" date="2020-11" db="EMBL/GenBank/DDBJ databases">
        <authorList>
            <person name="Tran Van P."/>
        </authorList>
    </citation>
    <scope>NUCLEOTIDE SEQUENCE</scope>
</reference>
<evidence type="ECO:0000256" key="2">
    <source>
        <dbReference type="SAM" id="MobiDB-lite"/>
    </source>
</evidence>
<dbReference type="GO" id="GO:0016779">
    <property type="term" value="F:nucleotidyltransferase activity"/>
    <property type="evidence" value="ECO:0007669"/>
    <property type="project" value="InterPro"/>
</dbReference>
<dbReference type="GO" id="GO:0031123">
    <property type="term" value="P:RNA 3'-end processing"/>
    <property type="evidence" value="ECO:0007669"/>
    <property type="project" value="TreeGrafter"/>
</dbReference>
<feature type="compositionally biased region" description="Basic residues" evidence="2">
    <location>
        <begin position="193"/>
        <end position="203"/>
    </location>
</feature>
<dbReference type="InterPro" id="IPR036875">
    <property type="entry name" value="Znf_CCHC_sf"/>
</dbReference>
<proteinExistence type="predicted"/>
<feature type="region of interest" description="Disordered" evidence="2">
    <location>
        <begin position="929"/>
        <end position="964"/>
    </location>
</feature>
<dbReference type="PROSITE" id="PS50158">
    <property type="entry name" value="ZF_CCHC"/>
    <property type="match status" value="1"/>
</dbReference>
<keyword evidence="1" id="KW-0863">Zinc-finger</keyword>